<dbReference type="InterPro" id="IPR013780">
    <property type="entry name" value="Glyco_hydro_b"/>
</dbReference>
<protein>
    <submittedName>
        <fullName evidence="3">Glycosyl hydrolase family 30</fullName>
    </submittedName>
</protein>
<dbReference type="InterPro" id="IPR005084">
    <property type="entry name" value="CBM6"/>
</dbReference>
<dbReference type="CDD" id="cd04080">
    <property type="entry name" value="CBM6_cellulase-like"/>
    <property type="match status" value="1"/>
</dbReference>
<dbReference type="Gene3D" id="3.20.20.80">
    <property type="entry name" value="Glycosidases"/>
    <property type="match status" value="1"/>
</dbReference>
<dbReference type="SMART" id="SM00606">
    <property type="entry name" value="CBD_IV"/>
    <property type="match status" value="1"/>
</dbReference>
<dbReference type="InterPro" id="IPR008979">
    <property type="entry name" value="Galactose-bd-like_sf"/>
</dbReference>
<sequence length="436" mass="48562">MRAKQIQPIIFFQYALADSKNVERWMTEHYTESQGSGNYWRTVMVTGDQANQSKKDTVRALDVGYEIHRAFTVGNFSQYTWWYIRRCYGLIMETDFSNKLSIPTNEVGKISKRGYVLSQFARFIRPGAVRISATQKPETNVYASAYKSKGGDSIIVVLINRDYTQNKTVTVNVPNVNVSKFRVYTTNETKNVHDDGDLEVINGSVSVTMNKDCIMTLVGEVSQVVIPQEPFGGIAAKIPGKIEAENYDITGSGKGNASYYDSDSENKGGAYRQDGVDIVAIDESLKTYALGYTVAGEWLEYTVNVPTAGIYQLTLNIASGSETSSLQFLVNDQAITDTIKIPKTDSTWNVYQEIDAGKVNLAAGEQILKMQITGSFVNVDWFEFSSSKAEKDSSAKDSTTAIFRRGNVTKTGTVQLMKSQKFYDLKGRRKSSKSIR</sequence>
<dbReference type="SUPFAM" id="SSF51011">
    <property type="entry name" value="Glycosyl hydrolase domain"/>
    <property type="match status" value="1"/>
</dbReference>
<keyword evidence="3" id="KW-0378">Hydrolase</keyword>
<dbReference type="Gene3D" id="2.60.120.260">
    <property type="entry name" value="Galactose-binding domain-like"/>
    <property type="match status" value="1"/>
</dbReference>
<dbReference type="RefSeq" id="WP_233244643.1">
    <property type="nucleotide sequence ID" value="NZ_QGHD01000015.1"/>
</dbReference>
<comment type="caution">
    <text evidence="3">The sequence shown here is derived from an EMBL/GenBank/DDBJ whole genome shotgun (WGS) entry which is preliminary data.</text>
</comment>
<gene>
    <name evidence="3" type="ORF">B0H50_1155</name>
</gene>
<evidence type="ECO:0000313" key="4">
    <source>
        <dbReference type="Proteomes" id="UP000245523"/>
    </source>
</evidence>
<evidence type="ECO:0000259" key="2">
    <source>
        <dbReference type="PROSITE" id="PS51175"/>
    </source>
</evidence>
<evidence type="ECO:0000313" key="3">
    <source>
        <dbReference type="EMBL" id="PWK97286.1"/>
    </source>
</evidence>
<name>A0ABX5LLE5_9BACT</name>
<feature type="domain" description="CBM6" evidence="2">
    <location>
        <begin position="240"/>
        <end position="385"/>
    </location>
</feature>
<dbReference type="Gene3D" id="2.60.40.1180">
    <property type="entry name" value="Golgi alpha-mannosidase II"/>
    <property type="match status" value="1"/>
</dbReference>
<dbReference type="GO" id="GO:0016787">
    <property type="term" value="F:hydrolase activity"/>
    <property type="evidence" value="ECO:0007669"/>
    <property type="project" value="UniProtKB-KW"/>
</dbReference>
<evidence type="ECO:0000256" key="1">
    <source>
        <dbReference type="ARBA" id="ARBA00022729"/>
    </source>
</evidence>
<accession>A0ABX5LLE5</accession>
<organism evidence="3 4">
    <name type="scientific">Hallerella porci</name>
    <dbReference type="NCBI Taxonomy" id="1945871"/>
    <lineage>
        <taxon>Bacteria</taxon>
        <taxon>Pseudomonadati</taxon>
        <taxon>Fibrobacterota</taxon>
        <taxon>Fibrobacteria</taxon>
        <taxon>Fibrobacterales</taxon>
        <taxon>Fibrobacteraceae</taxon>
        <taxon>Hallerella</taxon>
    </lineage>
</organism>
<dbReference type="Proteomes" id="UP000245523">
    <property type="component" value="Unassembled WGS sequence"/>
</dbReference>
<keyword evidence="1" id="KW-0732">Signal</keyword>
<dbReference type="EMBL" id="QGHD01000015">
    <property type="protein sequence ID" value="PWK97286.1"/>
    <property type="molecule type" value="Genomic_DNA"/>
</dbReference>
<keyword evidence="4" id="KW-1185">Reference proteome</keyword>
<dbReference type="InterPro" id="IPR006584">
    <property type="entry name" value="Cellulose-bd_IV"/>
</dbReference>
<dbReference type="SUPFAM" id="SSF49785">
    <property type="entry name" value="Galactose-binding domain-like"/>
    <property type="match status" value="1"/>
</dbReference>
<reference evidence="3 4" key="1">
    <citation type="submission" date="2018-05" db="EMBL/GenBank/DDBJ databases">
        <title>Animal gut microbial communities from fecal samples from Wisconsin, USA.</title>
        <authorList>
            <person name="Neumann A."/>
        </authorList>
    </citation>
    <scope>NUCLEOTIDE SEQUENCE [LARGE SCALE GENOMIC DNA]</scope>
    <source>
        <strain evidence="3 4">UWS4</strain>
    </source>
</reference>
<dbReference type="PROSITE" id="PS51175">
    <property type="entry name" value="CBM6"/>
    <property type="match status" value="1"/>
</dbReference>
<proteinExistence type="predicted"/>
<dbReference type="Pfam" id="PF03422">
    <property type="entry name" value="CBM_6"/>
    <property type="match status" value="1"/>
</dbReference>